<organism evidence="5 6">
    <name type="scientific">Melghirimyces thermohalophilus</name>
    <dbReference type="NCBI Taxonomy" id="1236220"/>
    <lineage>
        <taxon>Bacteria</taxon>
        <taxon>Bacillati</taxon>
        <taxon>Bacillota</taxon>
        <taxon>Bacilli</taxon>
        <taxon>Bacillales</taxon>
        <taxon>Thermoactinomycetaceae</taxon>
        <taxon>Melghirimyces</taxon>
    </lineage>
</organism>
<evidence type="ECO:0000256" key="2">
    <source>
        <dbReference type="ARBA" id="ARBA00022598"/>
    </source>
</evidence>
<dbReference type="Gene3D" id="3.30.300.30">
    <property type="match status" value="1"/>
</dbReference>
<dbReference type="PROSITE" id="PS00455">
    <property type="entry name" value="AMP_BINDING"/>
    <property type="match status" value="1"/>
</dbReference>
<dbReference type="Pfam" id="PF13193">
    <property type="entry name" value="AMP-binding_C"/>
    <property type="match status" value="1"/>
</dbReference>
<dbReference type="InterPro" id="IPR045851">
    <property type="entry name" value="AMP-bd_C_sf"/>
</dbReference>
<feature type="domain" description="AMP-dependent synthetase/ligase" evidence="3">
    <location>
        <begin position="10"/>
        <end position="365"/>
    </location>
</feature>
<gene>
    <name evidence="5" type="ORF">SAMN04488112_11136</name>
</gene>
<keyword evidence="2 5" id="KW-0436">Ligase</keyword>
<dbReference type="AlphaFoldDB" id="A0A1G6MXD9"/>
<evidence type="ECO:0000259" key="4">
    <source>
        <dbReference type="Pfam" id="PF13193"/>
    </source>
</evidence>
<dbReference type="PANTHER" id="PTHR43201">
    <property type="entry name" value="ACYL-COA SYNTHETASE"/>
    <property type="match status" value="1"/>
</dbReference>
<dbReference type="RefSeq" id="WP_091570176.1">
    <property type="nucleotide sequence ID" value="NZ_FMZA01000011.1"/>
</dbReference>
<feature type="domain" description="AMP-binding enzyme C-terminal" evidence="4">
    <location>
        <begin position="416"/>
        <end position="489"/>
    </location>
</feature>
<dbReference type="OrthoDB" id="9765680at2"/>
<dbReference type="Proteomes" id="UP000199387">
    <property type="component" value="Unassembled WGS sequence"/>
</dbReference>
<reference evidence="5 6" key="1">
    <citation type="submission" date="2016-10" db="EMBL/GenBank/DDBJ databases">
        <authorList>
            <person name="de Groot N.N."/>
        </authorList>
    </citation>
    <scope>NUCLEOTIDE SEQUENCE [LARGE SCALE GENOMIC DNA]</scope>
    <source>
        <strain evidence="5 6">DSM 45514</strain>
    </source>
</reference>
<dbReference type="PANTHER" id="PTHR43201:SF5">
    <property type="entry name" value="MEDIUM-CHAIN ACYL-COA LIGASE ACSF2, MITOCHONDRIAL"/>
    <property type="match status" value="1"/>
</dbReference>
<evidence type="ECO:0000259" key="3">
    <source>
        <dbReference type="Pfam" id="PF00501"/>
    </source>
</evidence>
<dbReference type="EMBL" id="FMZA01000011">
    <property type="protein sequence ID" value="SDC60202.1"/>
    <property type="molecule type" value="Genomic_DNA"/>
</dbReference>
<accession>A0A1G6MXD9</accession>
<dbReference type="InterPro" id="IPR000873">
    <property type="entry name" value="AMP-dep_synth/lig_dom"/>
</dbReference>
<dbReference type="SUPFAM" id="SSF56801">
    <property type="entry name" value="Acetyl-CoA synthetase-like"/>
    <property type="match status" value="1"/>
</dbReference>
<evidence type="ECO:0000313" key="6">
    <source>
        <dbReference type="Proteomes" id="UP000199387"/>
    </source>
</evidence>
<protein>
    <submittedName>
        <fullName evidence="5">Acyl-CoA synthetase (AMP-forming)/AMP-acid ligase II</fullName>
    </submittedName>
</protein>
<evidence type="ECO:0000313" key="5">
    <source>
        <dbReference type="EMBL" id="SDC60202.1"/>
    </source>
</evidence>
<comment type="similarity">
    <text evidence="1">Belongs to the ATP-dependent AMP-binding enzyme family.</text>
</comment>
<sequence length="505" mass="56454">MSHVIGDLLRHRARLSPQVEALVSPRARLTYAQYNAAVNQLAHFLLRNHVKKGDRVAIVCKNSHPFPIIYLAAAKIGAIAIAVNWRMKTEELRYILQDSTPKMLFYDRDFEQVTPLLEEGLVPYHLSVGDGEDTTAFETLIKDEPTTEPEADVQEDDPALIIYTSGTTGRPKGVVCTHANIFAGGIANTTTLDLRARDRFLFVTPLFHISGMMFIINSLIRGCTLVVHSQFHPFQIWDLLQNEKITGMMSVPSMLSYMYTAVKSQPIEVPSLRMIVCGGSLVPEDLIRGMSELGYDVVQVYGATEYTGAITYWMPEMDLATCGSVGQAVYLTEVKIIDPVSGEGLPTGEIGEVVCRGPLMFSGYWNRDEETKKVIRNGWYHTQDVGWMDEDGRLYIVDRLRDMIITSGEKVFPAQVELVIDQLDEVEESAVVGVEHPVWGELARAYVVLKEGASITEEQILSHVRGQLADHNLHEVQQVAELPKNSMGKVMKYVLKEAANRQKQA</sequence>
<dbReference type="Gene3D" id="3.40.50.12780">
    <property type="entry name" value="N-terminal domain of ligase-like"/>
    <property type="match status" value="1"/>
</dbReference>
<dbReference type="InterPro" id="IPR025110">
    <property type="entry name" value="AMP-bd_C"/>
</dbReference>
<proteinExistence type="inferred from homology"/>
<dbReference type="GO" id="GO:0031956">
    <property type="term" value="F:medium-chain fatty acid-CoA ligase activity"/>
    <property type="evidence" value="ECO:0007669"/>
    <property type="project" value="TreeGrafter"/>
</dbReference>
<keyword evidence="6" id="KW-1185">Reference proteome</keyword>
<dbReference type="InterPro" id="IPR042099">
    <property type="entry name" value="ANL_N_sf"/>
</dbReference>
<dbReference type="STRING" id="1236220.SAMN04488112_11136"/>
<name>A0A1G6MXD9_9BACL</name>
<dbReference type="InterPro" id="IPR020845">
    <property type="entry name" value="AMP-binding_CS"/>
</dbReference>
<evidence type="ECO:0000256" key="1">
    <source>
        <dbReference type="ARBA" id="ARBA00006432"/>
    </source>
</evidence>
<dbReference type="Pfam" id="PF00501">
    <property type="entry name" value="AMP-binding"/>
    <property type="match status" value="1"/>
</dbReference>
<dbReference type="GO" id="GO:0006631">
    <property type="term" value="P:fatty acid metabolic process"/>
    <property type="evidence" value="ECO:0007669"/>
    <property type="project" value="TreeGrafter"/>
</dbReference>